<comment type="caution">
    <text evidence="4">The sequence shown here is derived from an EMBL/GenBank/DDBJ whole genome shotgun (WGS) entry which is preliminary data.</text>
</comment>
<dbReference type="Proteomes" id="UP000626109">
    <property type="component" value="Unassembled WGS sequence"/>
</dbReference>
<feature type="transmembrane region" description="Helical" evidence="2">
    <location>
        <begin position="1146"/>
        <end position="1169"/>
    </location>
</feature>
<dbReference type="EMBL" id="CAJNNW010002608">
    <property type="protein sequence ID" value="CAE8644490.1"/>
    <property type="molecule type" value="Genomic_DNA"/>
</dbReference>
<feature type="region of interest" description="Disordered" evidence="1">
    <location>
        <begin position="1387"/>
        <end position="1408"/>
    </location>
</feature>
<organism evidence="4 5">
    <name type="scientific">Polarella glacialis</name>
    <name type="common">Dinoflagellate</name>
    <dbReference type="NCBI Taxonomy" id="89957"/>
    <lineage>
        <taxon>Eukaryota</taxon>
        <taxon>Sar</taxon>
        <taxon>Alveolata</taxon>
        <taxon>Dinophyceae</taxon>
        <taxon>Suessiales</taxon>
        <taxon>Suessiaceae</taxon>
        <taxon>Polarella</taxon>
    </lineage>
</organism>
<name>A0A813I254_POLGL</name>
<feature type="region of interest" description="Disordered" evidence="1">
    <location>
        <begin position="1285"/>
        <end position="1313"/>
    </location>
</feature>
<protein>
    <recommendedName>
        <fullName evidence="3">SMODS and SLOG-associating 2TM effector domain-containing protein</fullName>
    </recommendedName>
</protein>
<evidence type="ECO:0000313" key="4">
    <source>
        <dbReference type="EMBL" id="CAE8644490.1"/>
    </source>
</evidence>
<evidence type="ECO:0000256" key="1">
    <source>
        <dbReference type="SAM" id="MobiDB-lite"/>
    </source>
</evidence>
<evidence type="ECO:0000259" key="3">
    <source>
        <dbReference type="Pfam" id="PF18181"/>
    </source>
</evidence>
<keyword evidence="2" id="KW-1133">Transmembrane helix</keyword>
<sequence length="1592" mass="176040">MAENASLLEDWGGDLEEQKAALARQAEEFQQNEKLYADSSLATLGSAAGVAGQVAEQTGIVPTQLVASYAQGLASSVAGQVAGQTGSVPTQVAASFAQLSGETVNLPGQLAGFAGQAGSVPSQVAANFAQSGETVNLPGQILSSSVQAMLQEGNKSVFTAFDSALGIGQEAQRFPLPDSWAPSLQMGGMINTYAGGWPVQRPSNSGTTPLIARPNDRPVPVAIPEPSKHSKPAQESPKPGDAPASGAADQEIETMEKKKIEALHQEIETMKVQLLEQLVQDIKYMAPQADAERNCKLMYLTNGQAAKIESSQMAKVASALDLTGVKMVVRFCPSQFGKAWLRSFPNCLGRYPTKKVPEIDKKAMFDVDHQLLMVMREIVLPLVVKCHALVIGSPMCELTAAFAEVAAPVQRQYGDAKNCPFRFLMFGNATEYHLVSKAFAEPKCKTVAAQLRRKCSAWNALSVSAFDNVLKMRFGDDWAYWPEGDVIKTCDYSMILFEGISNGQLNTSGLDRFQNDFVSHLSINLPVIAMMTAGSDRLGYVPAISDHVNRGLPFVLLDSRKRPEMPNLAEFEKYMEEYLEKLHKNGIRDAYNISYLSCVKHILDIQKDAQTHIAKASSAEDKLDSDPASEDKVDKLEKHEWIWEVIQRKKLEVRDYNKYDRKKDGPKATCAEDGPFAPDAYDAEDELVKAVNLVLRHTGREMQYESTQWEDRCRLAIGVLTGTEGWAQFAQELDSNWTRIRSSCFFKFDAARDFCNTHKWMDLTEEPYRNGAKMENGSIQLKIDVALAESLWPEKEDFEKEKEAFIKLLQGQLKFTEGLNRLSRSEEAFTSQNNLWLAVHDVLNRDNVYACNIHNRNQVDKVLHKVARIDRLPKGNTLETMILLRWAWNLVDIFDEHAFRYKMVSKAAYLVLLLIGIAVVVITVAAQFAGDPLQVQGKGTQGSILLGLTLAATLVTGMSQIVDPQSKWIKLRGGVLTLESEIWKFRTRIGSYDAEGSSRNLLGRLQAERNCEAAFKDRVLIVQEGVLNASGLKATSLFSIPTAIDDMSEDHNLQAVEPQKVGRMRFVWNELVSCACCTTSSHLSRVYRFGNHGQFKTCPGFSRSPLQGKDTHHAPAQPNEYVRFRISPAIAFYQSRIPRYSFRRKVFQGSLLLSTIISALLAAISMPFFCAMISCVSAALAAWQDFVGLPKKLDRYSTAASTLTNLLIWWQSLPEYERSVMENVQFLVEETEKTLAGERNAWLSDAETSAKKVKANISQKNSQVEEGARILFLLSMGVTVAAQQASPAFGSPAPSPQAPSPEEQAKQEKQEAAKEALAAEQKVEDDALYNANSKLEELKNLLPQIEAAAQDKSQLQAKAEKIEEDAEYSVKDQRSELLSTYESSLDKMRDMAEESPDELSSPSAKEQFANLVKEATTASKGLQKVNKQKMKTMKKTYYEMRKGGKSKAVGLWKEVKMNAHEAMKAAGKVESLGKKAGQKEGQYEGAQEKAEKVTEKLSETAEKYGEKAEDKVESFYEKMENLVENRMDAVEHQAERDAKKRMGDVKQVEKEVKEASKPPAEGSQGSKPVSQGSQDSPLFLAAAPGGPEELPG</sequence>
<feature type="compositionally biased region" description="Polar residues" evidence="1">
    <location>
        <begin position="1563"/>
        <end position="1576"/>
    </location>
</feature>
<feature type="region of interest" description="Disordered" evidence="1">
    <location>
        <begin position="1528"/>
        <end position="1592"/>
    </location>
</feature>
<keyword evidence="2" id="KW-0812">Transmembrane</keyword>
<dbReference type="InterPro" id="IPR040884">
    <property type="entry name" value="SLATT_1"/>
</dbReference>
<feature type="non-terminal residue" evidence="4">
    <location>
        <position position="1592"/>
    </location>
</feature>
<keyword evidence="2" id="KW-0472">Membrane</keyword>
<accession>A0A813I254</accession>
<dbReference type="Pfam" id="PF18181">
    <property type="entry name" value="SLATT_1"/>
    <property type="match status" value="1"/>
</dbReference>
<feature type="transmembrane region" description="Helical" evidence="2">
    <location>
        <begin position="907"/>
        <end position="930"/>
    </location>
</feature>
<feature type="domain" description="SMODS and SLOG-associating 2TM effector" evidence="3">
    <location>
        <begin position="1121"/>
        <end position="1242"/>
    </location>
</feature>
<gene>
    <name evidence="4" type="ORF">PGLA2088_LOCUS3101</name>
</gene>
<evidence type="ECO:0000313" key="5">
    <source>
        <dbReference type="Proteomes" id="UP000626109"/>
    </source>
</evidence>
<feature type="region of interest" description="Disordered" evidence="1">
    <location>
        <begin position="1471"/>
        <end position="1511"/>
    </location>
</feature>
<feature type="compositionally biased region" description="Basic and acidic residues" evidence="1">
    <location>
        <begin position="1303"/>
        <end position="1313"/>
    </location>
</feature>
<proteinExistence type="predicted"/>
<evidence type="ECO:0000256" key="2">
    <source>
        <dbReference type="SAM" id="Phobius"/>
    </source>
</evidence>
<feature type="region of interest" description="Disordered" evidence="1">
    <location>
        <begin position="200"/>
        <end position="251"/>
    </location>
</feature>
<feature type="compositionally biased region" description="Basic and acidic residues" evidence="1">
    <location>
        <begin position="1528"/>
        <end position="1556"/>
    </location>
</feature>
<reference evidence="4" key="1">
    <citation type="submission" date="2021-02" db="EMBL/GenBank/DDBJ databases">
        <authorList>
            <person name="Dougan E. K."/>
            <person name="Rhodes N."/>
            <person name="Thang M."/>
            <person name="Chan C."/>
        </authorList>
    </citation>
    <scope>NUCLEOTIDE SEQUENCE</scope>
</reference>